<dbReference type="Pfam" id="PF12697">
    <property type="entry name" value="Abhydrolase_6"/>
    <property type="match status" value="1"/>
</dbReference>
<keyword evidence="5" id="KW-1185">Reference proteome</keyword>
<feature type="non-terminal residue" evidence="4">
    <location>
        <position position="1"/>
    </location>
</feature>
<accession>A0A1E7FSE9</accession>
<evidence type="ECO:0000256" key="2">
    <source>
        <dbReference type="ARBA" id="ARBA00022801"/>
    </source>
</evidence>
<protein>
    <recommendedName>
        <fullName evidence="3">AB hydrolase-1 domain-containing protein</fullName>
    </recommendedName>
</protein>
<dbReference type="Gene3D" id="3.40.50.1820">
    <property type="entry name" value="alpha/beta hydrolase"/>
    <property type="match status" value="1"/>
</dbReference>
<dbReference type="PANTHER" id="PTHR43248:SF3">
    <property type="entry name" value="AB HYDROLASE-1 DOMAIN-CONTAINING PROTEIN"/>
    <property type="match status" value="1"/>
</dbReference>
<dbReference type="OrthoDB" id="8119704at2759"/>
<name>A0A1E7FSE9_9STRA</name>
<evidence type="ECO:0000313" key="5">
    <source>
        <dbReference type="Proteomes" id="UP000095751"/>
    </source>
</evidence>
<evidence type="ECO:0000259" key="3">
    <source>
        <dbReference type="Pfam" id="PF12697"/>
    </source>
</evidence>
<dbReference type="GO" id="GO:0006508">
    <property type="term" value="P:proteolysis"/>
    <property type="evidence" value="ECO:0007669"/>
    <property type="project" value="InterPro"/>
</dbReference>
<feature type="domain" description="AB hydrolase-1" evidence="3">
    <location>
        <begin position="1"/>
        <end position="270"/>
    </location>
</feature>
<dbReference type="AlphaFoldDB" id="A0A1E7FSE9"/>
<gene>
    <name evidence="4" type="ORF">FRACYDRAFT_140525</name>
</gene>
<comment type="similarity">
    <text evidence="1">Belongs to the peptidase S33 family.</text>
</comment>
<dbReference type="InParanoid" id="A0A1E7FSE9"/>
<feature type="non-terminal residue" evidence="4">
    <location>
        <position position="273"/>
    </location>
</feature>
<dbReference type="Proteomes" id="UP000095751">
    <property type="component" value="Unassembled WGS sequence"/>
</dbReference>
<evidence type="ECO:0000313" key="4">
    <source>
        <dbReference type="EMBL" id="OEU21066.1"/>
    </source>
</evidence>
<evidence type="ECO:0000256" key="1">
    <source>
        <dbReference type="ARBA" id="ARBA00010088"/>
    </source>
</evidence>
<dbReference type="InterPro" id="IPR029058">
    <property type="entry name" value="AB_hydrolase_fold"/>
</dbReference>
<sequence length="273" mass="30617">ILFLHGLLGNGRNLKTFARNVVKQQQSSGILMDIRGHGKSYQTQKQDNDNDTYDAISTFQDCTQDIDYTLKEFHKNTTKAAAPTSVIVGHSFGGRLALEYAAANAAVWLLDTVPGEANDSVEHVLNKITDVLHNITSRVEEKSLNRNEIVDILTQDPYKMDLGTAQWLAMSYDSKNNDFGFDNDLVTRLKPEFSNQDFMGILRTILENNNNNNNNNSDDTHVHLVRGGKNTGWSIPIISKFEALTKEFPSTFHLHVLHKSGHNVHVDDMHGLV</sequence>
<dbReference type="InterPro" id="IPR051601">
    <property type="entry name" value="Serine_prot/Carboxylest_S33"/>
</dbReference>
<dbReference type="PRINTS" id="PR00793">
    <property type="entry name" value="PROAMNOPTASE"/>
</dbReference>
<dbReference type="PANTHER" id="PTHR43248">
    <property type="entry name" value="2-SUCCINYL-6-HYDROXY-2,4-CYCLOHEXADIENE-1-CARBOXYLATE SYNTHASE"/>
    <property type="match status" value="1"/>
</dbReference>
<keyword evidence="2" id="KW-0378">Hydrolase</keyword>
<reference evidence="4 5" key="1">
    <citation type="submission" date="2016-09" db="EMBL/GenBank/DDBJ databases">
        <title>Extensive genetic diversity and differential bi-allelic expression allows diatom success in the polar Southern Ocean.</title>
        <authorList>
            <consortium name="DOE Joint Genome Institute"/>
            <person name="Mock T."/>
            <person name="Otillar R.P."/>
            <person name="Strauss J."/>
            <person name="Dupont C."/>
            <person name="Frickenhaus S."/>
            <person name="Maumus F."/>
            <person name="Mcmullan M."/>
            <person name="Sanges R."/>
            <person name="Schmutz J."/>
            <person name="Toseland A."/>
            <person name="Valas R."/>
            <person name="Veluchamy A."/>
            <person name="Ward B.J."/>
            <person name="Allen A."/>
            <person name="Barry K."/>
            <person name="Falciatore A."/>
            <person name="Ferrante M."/>
            <person name="Fortunato A.E."/>
            <person name="Gloeckner G."/>
            <person name="Gruber A."/>
            <person name="Hipkin R."/>
            <person name="Janech M."/>
            <person name="Kroth P."/>
            <person name="Leese F."/>
            <person name="Lindquist E."/>
            <person name="Lyon B.R."/>
            <person name="Martin J."/>
            <person name="Mayer C."/>
            <person name="Parker M."/>
            <person name="Quesneville H."/>
            <person name="Raymond J."/>
            <person name="Uhlig C."/>
            <person name="Valentin K.U."/>
            <person name="Worden A.Z."/>
            <person name="Armbrust E.V."/>
            <person name="Bowler C."/>
            <person name="Green B."/>
            <person name="Moulton V."/>
            <person name="Van Oosterhout C."/>
            <person name="Grigoriev I."/>
        </authorList>
    </citation>
    <scope>NUCLEOTIDE SEQUENCE [LARGE SCALE GENOMIC DNA]</scope>
    <source>
        <strain evidence="4 5">CCMP1102</strain>
    </source>
</reference>
<dbReference type="KEGG" id="fcy:FRACYDRAFT_140525"/>
<dbReference type="GO" id="GO:0008233">
    <property type="term" value="F:peptidase activity"/>
    <property type="evidence" value="ECO:0007669"/>
    <property type="project" value="InterPro"/>
</dbReference>
<dbReference type="InterPro" id="IPR000073">
    <property type="entry name" value="AB_hydrolase_1"/>
</dbReference>
<dbReference type="InterPro" id="IPR002410">
    <property type="entry name" value="Peptidase_S33"/>
</dbReference>
<proteinExistence type="inferred from homology"/>
<dbReference type="EMBL" id="KV784354">
    <property type="protein sequence ID" value="OEU21066.1"/>
    <property type="molecule type" value="Genomic_DNA"/>
</dbReference>
<organism evidence="4 5">
    <name type="scientific">Fragilariopsis cylindrus CCMP1102</name>
    <dbReference type="NCBI Taxonomy" id="635003"/>
    <lineage>
        <taxon>Eukaryota</taxon>
        <taxon>Sar</taxon>
        <taxon>Stramenopiles</taxon>
        <taxon>Ochrophyta</taxon>
        <taxon>Bacillariophyta</taxon>
        <taxon>Bacillariophyceae</taxon>
        <taxon>Bacillariophycidae</taxon>
        <taxon>Bacillariales</taxon>
        <taxon>Bacillariaceae</taxon>
        <taxon>Fragilariopsis</taxon>
    </lineage>
</organism>
<dbReference type="SUPFAM" id="SSF53474">
    <property type="entry name" value="alpha/beta-Hydrolases"/>
    <property type="match status" value="1"/>
</dbReference>